<sequence length="152" mass="16615">MQPLASSSSYSEICKYEASMTMNTLSEVQDNGFVQFVFDNADHNTRTVDGHGTFHVMGGVQCVTPVSAVQTCSCIPPWIGARLCPKEGGRFVRQGGKVCPTGARPAVRGDECKEIGLKLSLDYYLSTTVEYLVQKCSPTWGPGPRSPLWRHP</sequence>
<evidence type="ECO:0000313" key="1">
    <source>
        <dbReference type="EMBL" id="GBO12007.1"/>
    </source>
</evidence>
<accession>A0A4Y2UKB0</accession>
<keyword evidence="2" id="KW-1185">Reference proteome</keyword>
<comment type="caution">
    <text evidence="1">The sequence shown here is derived from an EMBL/GenBank/DDBJ whole genome shotgun (WGS) entry which is preliminary data.</text>
</comment>
<dbReference type="Proteomes" id="UP000499080">
    <property type="component" value="Unassembled WGS sequence"/>
</dbReference>
<dbReference type="EMBL" id="BGPR01036692">
    <property type="protein sequence ID" value="GBO12007.1"/>
    <property type="molecule type" value="Genomic_DNA"/>
</dbReference>
<proteinExistence type="predicted"/>
<dbReference type="AlphaFoldDB" id="A0A4Y2UKB0"/>
<reference evidence="1 2" key="1">
    <citation type="journal article" date="2019" name="Sci. Rep.">
        <title>Orb-weaving spider Araneus ventricosus genome elucidates the spidroin gene catalogue.</title>
        <authorList>
            <person name="Kono N."/>
            <person name="Nakamura H."/>
            <person name="Ohtoshi R."/>
            <person name="Moran D.A.P."/>
            <person name="Shinohara A."/>
            <person name="Yoshida Y."/>
            <person name="Fujiwara M."/>
            <person name="Mori M."/>
            <person name="Tomita M."/>
            <person name="Arakawa K."/>
        </authorList>
    </citation>
    <scope>NUCLEOTIDE SEQUENCE [LARGE SCALE GENOMIC DNA]</scope>
</reference>
<organism evidence="1 2">
    <name type="scientific">Araneus ventricosus</name>
    <name type="common">Orbweaver spider</name>
    <name type="synonym">Epeira ventricosa</name>
    <dbReference type="NCBI Taxonomy" id="182803"/>
    <lineage>
        <taxon>Eukaryota</taxon>
        <taxon>Metazoa</taxon>
        <taxon>Ecdysozoa</taxon>
        <taxon>Arthropoda</taxon>
        <taxon>Chelicerata</taxon>
        <taxon>Arachnida</taxon>
        <taxon>Araneae</taxon>
        <taxon>Araneomorphae</taxon>
        <taxon>Entelegynae</taxon>
        <taxon>Araneoidea</taxon>
        <taxon>Araneidae</taxon>
        <taxon>Araneus</taxon>
    </lineage>
</organism>
<gene>
    <name evidence="1" type="ORF">AVEN_116324_1</name>
</gene>
<name>A0A4Y2UKB0_ARAVE</name>
<protein>
    <submittedName>
        <fullName evidence="1">Uncharacterized protein</fullName>
    </submittedName>
</protein>
<dbReference type="OrthoDB" id="10069752at2759"/>
<evidence type="ECO:0000313" key="2">
    <source>
        <dbReference type="Proteomes" id="UP000499080"/>
    </source>
</evidence>